<dbReference type="GO" id="GO:0080030">
    <property type="term" value="F:methyl indole-3-acetate esterase activity"/>
    <property type="evidence" value="ECO:0007669"/>
    <property type="project" value="TreeGrafter"/>
</dbReference>
<dbReference type="KEGG" id="pda:103706006"/>
<reference evidence="4" key="2">
    <citation type="submission" date="2025-08" db="UniProtKB">
        <authorList>
            <consortium name="RefSeq"/>
        </authorList>
    </citation>
    <scope>IDENTIFICATION</scope>
    <source>
        <tissue evidence="4">Young leaves</tissue>
    </source>
</reference>
<evidence type="ECO:0000256" key="1">
    <source>
        <dbReference type="ARBA" id="ARBA00022801"/>
    </source>
</evidence>
<protein>
    <submittedName>
        <fullName evidence="4">Methylesterase 17</fullName>
    </submittedName>
</protein>
<dbReference type="Gene3D" id="3.40.50.1820">
    <property type="entry name" value="alpha/beta hydrolase"/>
    <property type="match status" value="1"/>
</dbReference>
<dbReference type="InterPro" id="IPR045889">
    <property type="entry name" value="MES/HNL"/>
</dbReference>
<dbReference type="AlphaFoldDB" id="A0A8B7BYR6"/>
<name>A0A8B7BYR6_PHODC</name>
<dbReference type="GeneID" id="103706006"/>
<dbReference type="FunFam" id="3.40.50.1820:FF:000025">
    <property type="entry name" value="putative methylesterase 11, chloroplastic"/>
    <property type="match status" value="1"/>
</dbReference>
<feature type="domain" description="AB hydrolase-1" evidence="2">
    <location>
        <begin position="15"/>
        <end position="254"/>
    </location>
</feature>
<organism evidence="3 4">
    <name type="scientific">Phoenix dactylifera</name>
    <name type="common">Date palm</name>
    <dbReference type="NCBI Taxonomy" id="42345"/>
    <lineage>
        <taxon>Eukaryota</taxon>
        <taxon>Viridiplantae</taxon>
        <taxon>Streptophyta</taxon>
        <taxon>Embryophyta</taxon>
        <taxon>Tracheophyta</taxon>
        <taxon>Spermatophyta</taxon>
        <taxon>Magnoliopsida</taxon>
        <taxon>Liliopsida</taxon>
        <taxon>Arecaceae</taxon>
        <taxon>Coryphoideae</taxon>
        <taxon>Phoeniceae</taxon>
        <taxon>Phoenix</taxon>
    </lineage>
</organism>
<accession>A0A8B7BYR6</accession>
<gene>
    <name evidence="4" type="primary">LOC103706006</name>
</gene>
<proteinExistence type="predicted"/>
<dbReference type="RefSeq" id="XP_008788157.2">
    <property type="nucleotide sequence ID" value="XM_008789935.3"/>
</dbReference>
<dbReference type="Pfam" id="PF12697">
    <property type="entry name" value="Abhydrolase_6"/>
    <property type="match status" value="1"/>
</dbReference>
<dbReference type="GO" id="GO:0080032">
    <property type="term" value="F:methyl jasmonate esterase activity"/>
    <property type="evidence" value="ECO:0007669"/>
    <property type="project" value="TreeGrafter"/>
</dbReference>
<evidence type="ECO:0000259" key="2">
    <source>
        <dbReference type="Pfam" id="PF12697"/>
    </source>
</evidence>
<dbReference type="Proteomes" id="UP000228380">
    <property type="component" value="Chromosome 12"/>
</dbReference>
<dbReference type="OrthoDB" id="1263307at2759"/>
<keyword evidence="3" id="KW-1185">Reference proteome</keyword>
<dbReference type="GO" id="GO:0009694">
    <property type="term" value="P:jasmonic acid metabolic process"/>
    <property type="evidence" value="ECO:0007669"/>
    <property type="project" value="TreeGrafter"/>
</dbReference>
<dbReference type="PANTHER" id="PTHR10992">
    <property type="entry name" value="METHYLESTERASE FAMILY MEMBER"/>
    <property type="match status" value="1"/>
</dbReference>
<dbReference type="InterPro" id="IPR029058">
    <property type="entry name" value="AB_hydrolase_fold"/>
</dbReference>
<dbReference type="GO" id="GO:0009696">
    <property type="term" value="P:salicylic acid metabolic process"/>
    <property type="evidence" value="ECO:0007669"/>
    <property type="project" value="TreeGrafter"/>
</dbReference>
<dbReference type="InterPro" id="IPR000073">
    <property type="entry name" value="AB_hydrolase_1"/>
</dbReference>
<dbReference type="PANTHER" id="PTHR10992:SF1032">
    <property type="entry name" value="METHYLESTERASE 17"/>
    <property type="match status" value="1"/>
</dbReference>
<dbReference type="GO" id="GO:0080031">
    <property type="term" value="F:methyl salicylate esterase activity"/>
    <property type="evidence" value="ECO:0007669"/>
    <property type="project" value="TreeGrafter"/>
</dbReference>
<keyword evidence="1" id="KW-0378">Hydrolase</keyword>
<reference evidence="3" key="1">
    <citation type="journal article" date="2019" name="Nat. Commun.">
        <title>Genome-wide association mapping of date palm fruit traits.</title>
        <authorList>
            <person name="Hazzouri K.M."/>
            <person name="Gros-Balthazard M."/>
            <person name="Flowers J.M."/>
            <person name="Copetti D."/>
            <person name="Lemansour A."/>
            <person name="Lebrun M."/>
            <person name="Masmoudi K."/>
            <person name="Ferrand S."/>
            <person name="Dhar M.I."/>
            <person name="Fresquez Z.A."/>
            <person name="Rosas U."/>
            <person name="Zhang J."/>
            <person name="Talag J."/>
            <person name="Lee S."/>
            <person name="Kudrna D."/>
            <person name="Powell R.F."/>
            <person name="Leitch I.J."/>
            <person name="Krueger R.R."/>
            <person name="Wing R.A."/>
            <person name="Amiri K.M.A."/>
            <person name="Purugganan M.D."/>
        </authorList>
    </citation>
    <scope>NUCLEOTIDE SEQUENCE [LARGE SCALE GENOMIC DNA]</scope>
    <source>
        <strain evidence="3">cv. Khalas</strain>
    </source>
</reference>
<dbReference type="SUPFAM" id="SSF53474">
    <property type="entry name" value="alpha/beta-Hydrolases"/>
    <property type="match status" value="1"/>
</dbReference>
<sequence>MAEEVIAEAFQPQHFVFVHGVGHGAWCWFKLRHLLEASGHRVSCLDLTSAGIDRTGADSVRSFEEYDKPLFDFMSALPDGEKVILVGHSAGGLCVTHAMHEFSDKIKLSIFIAATMLPSGFCSEEDAIDGIPDLTKYGDVYELTFGLGRGHSPTSMALRKEFQRPILYQLSPEEDSTLASMLLRPWPSAVARATFRGGEEKANKVRRVFIRTAHDNMVKPEQQDAMIRRWPPCEVVHMKTDHCPFFSAPAELSEIILKASTSNYN</sequence>
<evidence type="ECO:0000313" key="4">
    <source>
        <dbReference type="RefSeq" id="XP_008788157.2"/>
    </source>
</evidence>
<evidence type="ECO:0000313" key="3">
    <source>
        <dbReference type="Proteomes" id="UP000228380"/>
    </source>
</evidence>